<feature type="region of interest" description="Disordered" evidence="1">
    <location>
        <begin position="3951"/>
        <end position="3972"/>
    </location>
</feature>
<feature type="region of interest" description="Disordered" evidence="1">
    <location>
        <begin position="1"/>
        <end position="22"/>
    </location>
</feature>
<dbReference type="GeneID" id="20527796"/>
<feature type="region of interest" description="Disordered" evidence="1">
    <location>
        <begin position="1556"/>
        <end position="1588"/>
    </location>
</feature>
<evidence type="ECO:0000256" key="1">
    <source>
        <dbReference type="SAM" id="MobiDB-lite"/>
    </source>
</evidence>
<feature type="region of interest" description="Disordered" evidence="1">
    <location>
        <begin position="3017"/>
        <end position="3056"/>
    </location>
</feature>
<feature type="region of interest" description="Disordered" evidence="1">
    <location>
        <begin position="3494"/>
        <end position="3514"/>
    </location>
</feature>
<dbReference type="Proteomes" id="UP000030693">
    <property type="component" value="Unassembled WGS sequence"/>
</dbReference>
<feature type="compositionally biased region" description="Low complexity" evidence="1">
    <location>
        <begin position="1477"/>
        <end position="1487"/>
    </location>
</feature>
<feature type="region of interest" description="Disordered" evidence="1">
    <location>
        <begin position="1270"/>
        <end position="1295"/>
    </location>
</feature>
<protein>
    <submittedName>
        <fullName evidence="2">Uncharacterized protein</fullName>
    </submittedName>
</protein>
<sequence>MAAPRTNPGRSGSLTRPADDHSAPFASLASKMRQLHFALTSSGIAEQAHLEQNLLEVVGYFASRRAAGDTSHSTAFLAAVATTTDLNGTPGAGSNADAGSRPSNSMMLIQLCRGVVILLTDYLDSGPGTTGPAPGSIAGADGFPTSAGNPPKPRESDRALLMESLDLAVSCLLRAHRSEDISVRLAATQCLSILGRRLSQTYTVSFLTTLIKEFRRTSPSRMARAILSLLSSILWTIDPMPITSLSDASNFLLEHSPINPRPPAPNRPRPPPSLTFRTASMITPQLIRFFSLTSDTALQETLGSAGPSIFAFFRGYFSMIPCPTRFALRPAASAGSEPEEEVATQLAASAQPVSCMPLLSALTQSLFLSSANPAVLRTAVDSLAAFALAASFLPEDHPQMPTCGGWSPVACSTGRLVDILLESCLPMLDGHILGVLLPDSPAAEKDPLPEYVTRALHPDDGSADRLTIGCLDLLAASPSSPPDSPADSAASTASSASVAVISSHLRAVRAVVDIGAASIVAALECGASADALALGASPPSDDGQILTWLRLVGVQAGADPTECQWPRRLAALLRLAQGLLMDLRLASAALDLLLTILSLLAVLDPAGAPARTALTAWQGAPLGPGLLARRLAQLAGADAPGTFISVGVDRPVVRFPRLPVPARVRALQCLATLAARWPTDTLGGAPDGAPPLALLRPMLGVGDPLLVGRLCTVYGAALTGQLAVLSERYTAAGSTGIAALPAWIEPVGVFLSTAARGLANAGFSGAGTLPAWLDPGPIGAGNLAESLADPVCQRLVLAACGRATRAILRTLAVLGPTSTVSSPPDTIHRVLLSLLLHLLASAIWVLDASSDQGTYWLVISEAVDLLSRMDWGLLGVLLPDHLSEVEQLNERALTALLRLHLRAPRARGATPRHRAILQVGIFVHVSAGQTAQLDGHAPLQETLLRQYQHRAGALVAGLLAQVQDRRVEDGPRESAGLFLRLVDLLLSLATAVPAGPGAPDEPTPPAAGRSPHLPPGLGHSLWRGTLASMARHGRCLRASGPLAGQPISPGVTPLAVHLSPLADESPILATGDRALLRALAALHDDPSLASFGQNTAEGLPLLSSGVASGLGAAGAAADADADPPLAFHPAFLRALPAIFADIAPGQSASFLACPPPGADPTATRTLAHFCLSLLAGSLQADLAVSAFGSSLRSADGVMSDGPVLAVTLSLEDHVALMRLLLALSAGGLRRVGSSALRDLPSRTWLWPFFRYCVHLLRAAADVIREPLSTSVIQPGGNGSTGGPATGSGANAAGASAAGGIGTTGSSVPASSQVTYAMGPGAMHPGAGPTSSLLLVHSYQAHGGAVGTGLGGVSLPTLAPVNATGLPGAPVPPGGLTVPGAISSLAAYHGYGQAAGSIAIGNTSSGSWPEVPVSFSAGIPAAEASLRLSFADSEQMPIQSPPLLAVPLAGGPGSLPPLPTASGSGGSAGSGPAGASGGSIPPRAAASSLETHRRLSQSIAAAYRTWYAKFIPAAGRTAGLEDARDPFLHLVTTVAGCLSCLIPELLCEQERLREQEHRRRQHHRSAAAGDRRADSTQRPAPTAPGSPAEDISLYSRSLLSDAQSLARIAPAACGSVISVLLAMASSPGPGSRGSASGSPADGATPELALGRRTAAMYLPPSARSAFMAMTAAGQPLYFEGIFDSALPSGGAAAALQGVLQAAEAQAGASAIRHLALDPDDRMDLVPYAGGVDIGSFEKVIVQFMHIFPQLGSFRRGPELATPRRVSLLLVRQALRARVDIINPAFADALLVELHKLGLVSAAGWLTGWRGPVLLSGDRVTGLHWSPADAAAGLAACLAELTCTLLALGRYCSVGNLRPESIIQALELALQPLRPATGDWKTGLAPGGLAGALCPGDTCRATAGDAGSGAWCAALFATLLPVYSLYLLLLSSSPDTWPGGWARPVGGAADTTVPQDAVFPFGSLVRLREVCRQMLSLCTCSIGAGALLYLADLPLPARPRLEEIRQASTAARQLDPSGQLEPSFSLVEASQWFLRAIRPPSDGSVGMMSAASERAAWRDTMLRLGRLCFGRTAPAPLADAWRSAVRTGAQDSAHVLSELLAEAVDAGHRLDLASAQGPAAAAAAAAAAADAPGSADAHGRPSFAWWLLMAAQAGVDVGVLRRLAAKHPNPGGLSSSMDHAAAKQACRAILARAGPATGSPLVHWARLAAHAGIPLGQAMRILAAEAGKRPGTHWLLMLRAWLREARSRLLLEGGPLNLPSTASYSDVAALLTRDHIGEEAPLLAALSTAWATAPEQAPCPATCEAVTLLLRLRPGAGMVTADARLDQLLALSFLPSVDLVAVMDAMLPGEGAPPDPAAGLATLLATSFGPFHRTLKAHYQARASDSACPEPGPVVPLLEAALHLRQTLGGRLPGERSALCADMDARLAARLPGPKPSPGTAAQAASSPQAASLLSARPCMAASLGTSAACQLSDPDPACGLCLGGRASTMVRRLLGSTPQADAALDLTLLHVALLQGSRDALHPARNVLPDVDGPGASIPLWLRAALQRLLEAVALFNEGATSLAAAAPAGQLAAQLHDVLRDPVLGRLIDRVISLLGAMLHLFPGWWTAHERASCLRFCATFSLGPASGPVDLASAGQSLLLGSLLVATACADHSAGDLDAGHLGNSFYLDTSMRAFSQAGRRLCPELATHLPALELPPVGDLLGRRFANALAPLHRDRAWLGGLAAACYVAYGADAGVAGLGQATSSPLAGAHPLSRRLLAGCARWASPALVALILGLGHVPQFGLAMDDMPGSATGSDYIRAWHPANIAQTASELGPAAMYDEPSAMVGGDEAGPGGSDHQDPAAGLPFLPRGARVPVDNPSFRGLARLRALSAVFALAGTAGPLPGRLSALATGRSVPGGADTGRRGSALADAPAGLLVLDSPPRSPISGPTTPASAPPRVSQGDRDLGDLATGLEALQLAPGDSQPAVCFSDSDDLGTVPLAVGSDLDLAMSPDGSTGARQLLLGMRPAVGAPSDTGDLAADDASDVGPLESPVLGRLSESLDAPRRSSAGASASYWMDMVERRRADDVTGVSPPGVASSDSVPAAGTPPAGGASRATGTSPGAHGASTTSNAPGTSASQVDLCLVRAQGQLATLLASEAPCPEVDALLWLAVPAGPIPVDAALRLLAACSPPLADADDGDLFFQLDALGFDRWNRRLVDDRWTARRLLLHAVASVLGTHHRATVGLPGPLRLAGGASIDWADAGLAPGWRIYQPALDRALRHFCDVLAAPVLAATTPPHALHQQAALVAAASAAAAAAAGSTSNAADTASGLLSSASSMYSSAGGSFLAGGAATMHGAGGEFPPSHKVPPGGGAPEESTLAGDEPTLEHLLRYAAGRRAFDQDLLRRTTLQCTGRLAELLFDPGPAGTPGLPLCGRRYARMDIIPTGPGSDMAATTGLYDDATAPLAEWALNASLGILRQAGMTLPTPFSSMLFTPGIVSSLQELQRLEAHPPGGAGAAPGSSAAVSLFGPSPPPGGEYVDRNVSVSGAPAAAASAAFGSGASPGPARLLVSLDDAEALGWLLRILLAALRRTDLSLDQPGSQLTKTAGIFRELAAVLDRGLRHAHRGVQQSILEGSLALLLDAASFLGRARCSDGCQTDLLESVSLASRCPAVAGGVVAWWLAPLLSLHCRREVGALLGATLASARSDGAAPSLCDAFVGLSLRATSLALALVPEAFRAPGAIGLSPYAGLGAGAVESLAKQLYDLAAWACSSAGVQSAPMRRGLLRHAFDSLAFLSMARSPTVLQLIKFHAQRCATLLTALNSEPLAATSAAVAPSSARGPTGHNACLTLAPREALRFLACHLRFLTCTEDLSEVHLSAMEKVLVLLKHLPTLPVPAREHLAAALPYLLTGSVAVGDLHRSVDVDLLSMTDPFRARGIVSWLPTSQALATVVSYMSRHTLVLPTPSPSTMASTSAPSGPGSDDTSTTYSAQYVRAEACRLLFDTCDLLRLRNAHPAAQMQPLRDLALDFRLQGYWLCRSAGGSEAGAFELAGPGAGIAAPAAPLRITDIWPLGAFDSTQPPAEQLYGRLPKFGPLPVTLRAHTAEGKTLPVGAAGAGAAGASHSPDVAAHIFNFIISAQETLTQAATGPAGPADIQWRVSAALAATVETTSATAICAEPAAAPPAVDRPRRVHTTGEGLRARRAFLLAALNGQHFFGQVPESVPASVTAALAQSRDSRLR</sequence>
<dbReference type="EMBL" id="KB932204">
    <property type="protein sequence ID" value="KCV70719.1"/>
    <property type="molecule type" value="Genomic_DNA"/>
</dbReference>
<evidence type="ECO:0000313" key="2">
    <source>
        <dbReference type="EMBL" id="KCV70719.1"/>
    </source>
</evidence>
<feature type="compositionally biased region" description="Low complexity" evidence="1">
    <location>
        <begin position="3087"/>
        <end position="3107"/>
    </location>
</feature>
<name>A0A058Z8T2_FONAL</name>
<dbReference type="SUPFAM" id="SSF48371">
    <property type="entry name" value="ARM repeat"/>
    <property type="match status" value="1"/>
</dbReference>
<feature type="region of interest" description="Disordered" evidence="1">
    <location>
        <begin position="2920"/>
        <end position="2949"/>
    </location>
</feature>
<feature type="compositionally biased region" description="Low complexity" evidence="1">
    <location>
        <begin position="1286"/>
        <end position="1295"/>
    </location>
</feature>
<feature type="region of interest" description="Disordered" evidence="1">
    <location>
        <begin position="993"/>
        <end position="1018"/>
    </location>
</feature>
<proteinExistence type="predicted"/>
<gene>
    <name evidence="2" type="ORF">H696_03071</name>
</gene>
<organism evidence="2">
    <name type="scientific">Fonticula alba</name>
    <name type="common">Slime mold</name>
    <dbReference type="NCBI Taxonomy" id="691883"/>
    <lineage>
        <taxon>Eukaryota</taxon>
        <taxon>Rotosphaerida</taxon>
        <taxon>Fonticulaceae</taxon>
        <taxon>Fonticula</taxon>
    </lineage>
</organism>
<feature type="region of interest" description="Disordered" evidence="1">
    <location>
        <begin position="130"/>
        <end position="156"/>
    </location>
</feature>
<feature type="compositionally biased region" description="Gly residues" evidence="1">
    <location>
        <begin position="1275"/>
        <end position="1285"/>
    </location>
</feature>
<accession>A0A058Z8T2</accession>
<feature type="compositionally biased region" description="Gly residues" evidence="1">
    <location>
        <begin position="1462"/>
        <end position="1476"/>
    </location>
</feature>
<feature type="region of interest" description="Disordered" evidence="1">
    <location>
        <begin position="3070"/>
        <end position="3117"/>
    </location>
</feature>
<feature type="region of interest" description="Disordered" evidence="1">
    <location>
        <begin position="3342"/>
        <end position="3365"/>
    </location>
</feature>
<feature type="compositionally biased region" description="Low complexity" evidence="1">
    <location>
        <begin position="3953"/>
        <end position="3965"/>
    </location>
</feature>
<feature type="region of interest" description="Disordered" evidence="1">
    <location>
        <begin position="1453"/>
        <end position="1490"/>
    </location>
</feature>
<evidence type="ECO:0000313" key="3">
    <source>
        <dbReference type="Proteomes" id="UP000030693"/>
    </source>
</evidence>
<dbReference type="InterPro" id="IPR016024">
    <property type="entry name" value="ARM-type_fold"/>
</dbReference>
<keyword evidence="3" id="KW-1185">Reference proteome</keyword>
<dbReference type="RefSeq" id="XP_009495235.1">
    <property type="nucleotide sequence ID" value="XM_009496960.1"/>
</dbReference>
<feature type="compositionally biased region" description="Low complexity" evidence="1">
    <location>
        <begin position="130"/>
        <end position="140"/>
    </location>
</feature>
<reference evidence="2" key="1">
    <citation type="submission" date="2013-04" db="EMBL/GenBank/DDBJ databases">
        <title>The Genome Sequence of Fonticula alba ATCC 38817.</title>
        <authorList>
            <consortium name="The Broad Institute Genomics Platform"/>
            <person name="Russ C."/>
            <person name="Cuomo C."/>
            <person name="Burger G."/>
            <person name="Gray M.W."/>
            <person name="Holland P.W.H."/>
            <person name="King N."/>
            <person name="Lang F.B.F."/>
            <person name="Roger A.J."/>
            <person name="Ruiz-Trillo I."/>
            <person name="Brown M."/>
            <person name="Walker B."/>
            <person name="Young S."/>
            <person name="Zeng Q."/>
            <person name="Gargeya S."/>
            <person name="Fitzgerald M."/>
            <person name="Haas B."/>
            <person name="Abouelleil A."/>
            <person name="Allen A.W."/>
            <person name="Alvarado L."/>
            <person name="Arachchi H.M."/>
            <person name="Berlin A.M."/>
            <person name="Chapman S.B."/>
            <person name="Gainer-Dewar J."/>
            <person name="Goldberg J."/>
            <person name="Griggs A."/>
            <person name="Gujja S."/>
            <person name="Hansen M."/>
            <person name="Howarth C."/>
            <person name="Imamovic A."/>
            <person name="Ireland A."/>
            <person name="Larimer J."/>
            <person name="McCowan C."/>
            <person name="Murphy C."/>
            <person name="Pearson M."/>
            <person name="Poon T.W."/>
            <person name="Priest M."/>
            <person name="Roberts A."/>
            <person name="Saif S."/>
            <person name="Shea T."/>
            <person name="Sisk P."/>
            <person name="Sykes S."/>
            <person name="Wortman J."/>
            <person name="Nusbaum C."/>
            <person name="Birren B."/>
        </authorList>
    </citation>
    <scope>NUCLEOTIDE SEQUENCE [LARGE SCALE GENOMIC DNA]</scope>
    <source>
        <strain evidence="2">ATCC 38817</strain>
    </source>
</reference>